<dbReference type="PANTHER" id="PTHR36978:SF4">
    <property type="entry name" value="P-LOOP CONTAINING NUCLEOSIDE TRIPHOSPHATE HYDROLASE PROTEIN"/>
    <property type="match status" value="1"/>
</dbReference>
<keyword evidence="2" id="KW-1185">Reference proteome</keyword>
<dbReference type="EMBL" id="CAAHFH010000002">
    <property type="protein sequence ID" value="VGO22210.1"/>
    <property type="molecule type" value="Genomic_DNA"/>
</dbReference>
<evidence type="ECO:0000313" key="2">
    <source>
        <dbReference type="Proteomes" id="UP000346198"/>
    </source>
</evidence>
<gene>
    <name evidence="1" type="ORF">SCARR_04292</name>
</gene>
<reference evidence="1 2" key="1">
    <citation type="submission" date="2019-04" db="EMBL/GenBank/DDBJ databases">
        <authorList>
            <person name="Van Vliet M D."/>
        </authorList>
    </citation>
    <scope>NUCLEOTIDE SEQUENCE [LARGE SCALE GENOMIC DNA]</scope>
    <source>
        <strain evidence="1 2">F21</strain>
    </source>
</reference>
<sequence>MLHRLKNRMRLCGRLGLGAILSVGKQKVFCIGFNKTGTTSLETALKRLGYVVGNQHLGEQIAFKHWAQRDFRTLIWFCRTAQAFQDLPFSYPDTYKALDAAFPGSRFILTVRDSSEQWYESLVRFHAKVWSDGRVPPTKAELEKDGSWYIHRNLFDVPEDNPYQKDVLIGTYERHNAGVVDHFRSRPENLLVLNVGEKGAYGKLCGFLDKPCSQSEFPWENKT</sequence>
<dbReference type="InterPro" id="IPR027417">
    <property type="entry name" value="P-loop_NTPase"/>
</dbReference>
<dbReference type="RefSeq" id="WP_136063608.1">
    <property type="nucleotide sequence ID" value="NZ_CAAHFH010000002.1"/>
</dbReference>
<dbReference type="PANTHER" id="PTHR36978">
    <property type="entry name" value="P-LOOP CONTAINING NUCLEOTIDE TRIPHOSPHATE HYDROLASE"/>
    <property type="match status" value="1"/>
</dbReference>
<dbReference type="Proteomes" id="UP000346198">
    <property type="component" value="Unassembled WGS sequence"/>
</dbReference>
<evidence type="ECO:0000313" key="1">
    <source>
        <dbReference type="EMBL" id="VGO22210.1"/>
    </source>
</evidence>
<evidence type="ECO:0008006" key="3">
    <source>
        <dbReference type="Google" id="ProtNLM"/>
    </source>
</evidence>
<dbReference type="Pfam" id="PF17784">
    <property type="entry name" value="Sulfotransfer_4"/>
    <property type="match status" value="1"/>
</dbReference>
<protein>
    <recommendedName>
        <fullName evidence="3">Sulfotransferase domain-containing protein</fullName>
    </recommendedName>
</protein>
<dbReference type="Gene3D" id="3.40.50.300">
    <property type="entry name" value="P-loop containing nucleotide triphosphate hydrolases"/>
    <property type="match status" value="1"/>
</dbReference>
<dbReference type="InterPro" id="IPR040632">
    <property type="entry name" value="Sulfotransfer_4"/>
</dbReference>
<proteinExistence type="predicted"/>
<accession>A0A6C2UPI1</accession>
<name>A0A6C2UPI1_9BACT</name>
<dbReference type="AlphaFoldDB" id="A0A6C2UPI1"/>
<organism evidence="1 2">
    <name type="scientific">Pontiella sulfatireligans</name>
    <dbReference type="NCBI Taxonomy" id="2750658"/>
    <lineage>
        <taxon>Bacteria</taxon>
        <taxon>Pseudomonadati</taxon>
        <taxon>Kiritimatiellota</taxon>
        <taxon>Kiritimatiellia</taxon>
        <taxon>Kiritimatiellales</taxon>
        <taxon>Pontiellaceae</taxon>
        <taxon>Pontiella</taxon>
    </lineage>
</organism>
<dbReference type="SUPFAM" id="SSF52540">
    <property type="entry name" value="P-loop containing nucleoside triphosphate hydrolases"/>
    <property type="match status" value="1"/>
</dbReference>